<evidence type="ECO:0000256" key="9">
    <source>
        <dbReference type="PIRSR" id="PIRSR603915-2"/>
    </source>
</evidence>
<comment type="subcellular location">
    <subcellularLocation>
        <location evidence="1">Membrane</location>
        <topology evidence="1">Multi-pass membrane protein</topology>
    </subcellularLocation>
</comment>
<feature type="transmembrane region" description="Helical" evidence="12">
    <location>
        <begin position="2933"/>
        <end position="2957"/>
    </location>
</feature>
<dbReference type="Proteomes" id="UP000005408">
    <property type="component" value="Unassembled WGS sequence"/>
</dbReference>
<comment type="caution">
    <text evidence="10">Lacks conserved residue(s) required for the propagation of feature annotation.</text>
</comment>
<organism evidence="15 16">
    <name type="scientific">Magallana gigas</name>
    <name type="common">Pacific oyster</name>
    <name type="synonym">Crassostrea gigas</name>
    <dbReference type="NCBI Taxonomy" id="29159"/>
    <lineage>
        <taxon>Eukaryota</taxon>
        <taxon>Metazoa</taxon>
        <taxon>Spiralia</taxon>
        <taxon>Lophotrochozoa</taxon>
        <taxon>Mollusca</taxon>
        <taxon>Bivalvia</taxon>
        <taxon>Autobranchia</taxon>
        <taxon>Pteriomorphia</taxon>
        <taxon>Ostreida</taxon>
        <taxon>Ostreoidea</taxon>
        <taxon>Ostreidae</taxon>
        <taxon>Magallana</taxon>
    </lineage>
</organism>
<evidence type="ECO:0000313" key="16">
    <source>
        <dbReference type="Proteomes" id="UP000005408"/>
    </source>
</evidence>
<keyword evidence="8" id="KW-0109">Calcium transport</keyword>
<accession>A0A8W8I2U8</accession>
<dbReference type="InterPro" id="IPR013122">
    <property type="entry name" value="PKD1_2_channel"/>
</dbReference>
<dbReference type="PROSITE" id="PS50095">
    <property type="entry name" value="PLAT"/>
    <property type="match status" value="1"/>
</dbReference>
<feature type="chain" id="PRO_5036482797" description="PLAT domain-containing protein" evidence="13">
    <location>
        <begin position="23"/>
        <end position="3152"/>
    </location>
</feature>
<dbReference type="InterPro" id="IPR036392">
    <property type="entry name" value="PLAT/LH2_dom_sf"/>
</dbReference>
<dbReference type="InterPro" id="IPR051223">
    <property type="entry name" value="Polycystin"/>
</dbReference>
<keyword evidence="8" id="KW-0479">Metal-binding</keyword>
<dbReference type="InterPro" id="IPR001024">
    <property type="entry name" value="PLAT/LH2_dom"/>
</dbReference>
<proteinExistence type="inferred from homology"/>
<evidence type="ECO:0000256" key="13">
    <source>
        <dbReference type="SAM" id="SignalP"/>
    </source>
</evidence>
<keyword evidence="6 12" id="KW-0472">Membrane</keyword>
<evidence type="ECO:0000256" key="2">
    <source>
        <dbReference type="ARBA" id="ARBA00007200"/>
    </source>
</evidence>
<keyword evidence="7" id="KW-0325">Glycoprotein</keyword>
<feature type="transmembrane region" description="Helical" evidence="12">
    <location>
        <begin position="2438"/>
        <end position="2466"/>
    </location>
</feature>
<evidence type="ECO:0000256" key="5">
    <source>
        <dbReference type="ARBA" id="ARBA00022989"/>
    </source>
</evidence>
<dbReference type="Pfam" id="PF20519">
    <property type="entry name" value="Polycystin_dom"/>
    <property type="match status" value="1"/>
</dbReference>
<evidence type="ECO:0000256" key="1">
    <source>
        <dbReference type="ARBA" id="ARBA00004141"/>
    </source>
</evidence>
<dbReference type="GO" id="GO:0050982">
    <property type="term" value="P:detection of mechanical stimulus"/>
    <property type="evidence" value="ECO:0007669"/>
    <property type="project" value="TreeGrafter"/>
</dbReference>
<feature type="signal peptide" evidence="13">
    <location>
        <begin position="1"/>
        <end position="22"/>
    </location>
</feature>
<feature type="transmembrane region" description="Helical" evidence="12">
    <location>
        <begin position="2088"/>
        <end position="2108"/>
    </location>
</feature>
<keyword evidence="3 12" id="KW-0812">Transmembrane</keyword>
<feature type="transmembrane region" description="Helical" evidence="12">
    <location>
        <begin position="2805"/>
        <end position="2824"/>
    </location>
</feature>
<dbReference type="Gene3D" id="2.60.60.20">
    <property type="entry name" value="PLAT/LH2 domain"/>
    <property type="match status" value="1"/>
</dbReference>
<feature type="compositionally biased region" description="Acidic residues" evidence="11">
    <location>
        <begin position="184"/>
        <end position="196"/>
    </location>
</feature>
<evidence type="ECO:0000259" key="14">
    <source>
        <dbReference type="PROSITE" id="PS50095"/>
    </source>
</evidence>
<evidence type="ECO:0000256" key="6">
    <source>
        <dbReference type="ARBA" id="ARBA00023136"/>
    </source>
</evidence>
<dbReference type="GO" id="GO:0016020">
    <property type="term" value="C:membrane"/>
    <property type="evidence" value="ECO:0007669"/>
    <property type="project" value="UniProtKB-SubCell"/>
</dbReference>
<dbReference type="PANTHER" id="PTHR10877">
    <property type="entry name" value="POLYCYSTIN FAMILY MEMBER"/>
    <property type="match status" value="1"/>
</dbReference>
<feature type="transmembrane region" description="Helical" evidence="12">
    <location>
        <begin position="2338"/>
        <end position="2360"/>
    </location>
</feature>
<dbReference type="SMART" id="SM00308">
    <property type="entry name" value="LH2"/>
    <property type="match status" value="1"/>
</dbReference>
<dbReference type="Pfam" id="PF01477">
    <property type="entry name" value="PLAT"/>
    <property type="match status" value="1"/>
</dbReference>
<keyword evidence="4 13" id="KW-0732">Signal</keyword>
<feature type="transmembrane region" description="Helical" evidence="12">
    <location>
        <begin position="2995"/>
        <end position="3016"/>
    </location>
</feature>
<comment type="similarity">
    <text evidence="2">Belongs to the polycystin family.</text>
</comment>
<keyword evidence="8" id="KW-0813">Transport</keyword>
<dbReference type="GO" id="GO:0005262">
    <property type="term" value="F:calcium channel activity"/>
    <property type="evidence" value="ECO:0007669"/>
    <property type="project" value="UniProtKB-KW"/>
</dbReference>
<evidence type="ECO:0000256" key="4">
    <source>
        <dbReference type="ARBA" id="ARBA00022729"/>
    </source>
</evidence>
<keyword evidence="8" id="KW-0407">Ion channel</keyword>
<evidence type="ECO:0000256" key="10">
    <source>
        <dbReference type="PROSITE-ProRule" id="PRU00152"/>
    </source>
</evidence>
<keyword evidence="5 12" id="KW-1133">Transmembrane helix</keyword>
<feature type="binding site" evidence="8">
    <location>
        <position position="3111"/>
    </location>
    <ligand>
        <name>Ca(2+)</name>
        <dbReference type="ChEBI" id="CHEBI:29108"/>
        <label>2</label>
    </ligand>
</feature>
<sequence length="3152" mass="358880">MFYSRFKEILFIWSFLVLAIKGETSTESPLDGEVTTDKTSTERRAEDNITADETSTKRPTVGDVTTDETSSASLTNGDVTTGETFTESITDGGVTTDETFTESPTDGDVTTGETSTSNPTDGEVTTGETSSEGPKDGDVTTDEIFTEGPTDGDVTTGETSTSNPTDDEVTTGETSSEGPTDSDVTTDEIFTEDPTDGDVTTGETSTSNPTDDEVTTGETSEGPTDGDVTTGETYTEGPTDGDVTTDETFTENPTDGNVTTSETSTESPTDSDVTTGETSTASPTDADVSTGYINSFFITKEENKHIELVNMSDVSVNLTLEILGKIGNESTSFDILLRNTNPNNASATLFQKQYIVEEKDMSKDGVITVQFPIKGDYFAVFGFYKVFLVAGLQNSSSFNESIPLFISYDEEIGQVYINGPQHIRIGSFANFTANVVQGHSVGLTWNWVIDDIHINKTIQTNNITSQSTQLFNISKAGKIEIFVTVKNGVSSSSNSCSILSLYPINGFELYSRKNVYSTTEDALFEINNTTTNYPVGLVNVKVYFPLFLMNALSIHDSNVSKFNFTHKFEKQGKYEVLIELRSEIDATNISMPIDIWDKLADLQIKPSKMYASVGEKITIDLENPPPSNFHYNLSLGDGSEENKISGTLNKSFIWSKHEQIYTESGLYIITIFAWNGKYERKHSVTVSIQYPIERLSITPDTYNVPLPDGLVDFDIRHEGQRLPTNVSCTVHYGDRIELETKNNVFKNTKVYSFRLQFSNHGQYKLNVSCKNDVSSFHLEPHVNVTKINTSDISLVYQNPSPMNMSRNAAFPYNPTPVPTNVTFKIVLFNCSRLPFDMNETWKIVNYGETKFNNKTEFTRTLSFKERNTFDIHVEFKLKGDIHTLKRSITLGKMKLKCSKTMINFKEETFNVNLMVLNEFEPNKKRNDVGFTLQSDYEVQIIEDKPAQSFNLSKNSLLNEKFFELRYDKYGFYMPKFAGYGNDFIEEIYLDGPLIAEFNLENKLELHTTAEKNNDTVNLPPGDINFTISSDFDETLPWVNCSLTSGDEVKRFEYNVSHNITRGSHIVVNHTYGDLGNQTIKVTCINFISSVSFTGKVDVINSCFGDEGIFDRKFSMPEVRMKITDTSEVYIANRMSVFCYKDDINFVWKRCKSIPLRKGVCLFNEAKTLTANNYNVTLNVSIPQWKTYIFEPMFIEIIPSVLVAYIYGGDSRIAFVNDIINFKALILRNNKEVRLKWDIDRGSVPETNFRPTFSYKFNTSGDFNVSLRVNGTVTFTQKVSVLNRTVNYTVTHLKCVLNCIMNAISPQMKLAISSECTNCLAIDNTSNVDYKWSVIRGNITDINYKTLTGIYGKDISLNGNTLMPDTNYKIVLTVDITNSSIEPYNLTMNFKTSLGGKDIINIVCDATFIPEKTAVSAICKGSSSMVVSYLFETITRRLNAYNETEDIVNYLYRGYEGSIREIPIHTGDDRFQSNVTLRIRIFNENGDYRTFNTTFQNVTTPKQYFPLGEDDEKKLENLLRDFNKTVSYIRAGGDTMRTFRYVGSVASMFARHKRNVTVTTEEDILRGETDVKFYEDSPIEKKYKEIIYKMIDVLSEEGKSCTETDYRRFSLTDIQLIFSTIYAMVREPCYISIDMLGNKLIEILDNVTKCFTMRVDETMKPLPNDYIEPIEEIMKQIVRIVSVIIDVMLPRQLNDYSDLSFERIQADLTIKQLRNDQQIKLIHRNLTNEELSEIKRKSVLLLNLHEHEKSIQDKQKEIAEKFFNRLQELIFRVQSIVLSTMVLGEQMEFQQRFLNVSMMKTTIKDFNTEKSKKFNLQKINGTSPDANIDVKICVFGKNPLIYGNNASSLTSDVFVSDFGNETIVDVTLKNKGTRIPYRFSPLYSQYVDEKITHFYFDVTNDDDAILIYLKPEGFDVNSIENRTMYWVYVSPKPFPTTSTSENRVYKKLETAIRNWDSELGYKMFAPANVCPKGICYLGIKPIEYLTDSTAGSPRMKRDVASIGQLNGRNSSYFNPAEANFTLQIVTTACRTWNRDSKTWESDNCQVLPDTTVDETVCRCIGHIFSTTFHIPPNLIDLYNVWGKFDVNNASVYGTIIALFVIYIVLAVILRREDRKDIDRWSIAFLCDHDPDDSYFYKMTVFTGLRRNAGTTSNIYFVLNGSDDDSKTRSLYGGAREGFPSGSVVAFVFGTKHSLGDLEYIRIWHDSSGEKSLQDWYLNKIEITDLQSNERIVFLCDNWLSLTKEDGQTERLLPVSTVESLTTFKTRLASQAQINVTEYHLWLSLFLRPRKSRFSRVHRLSCLMALLFLSMISNAMYYRSTEESVNDFVQIGVFKLSPSALFISLVGIVLTTVPVSCITFLFRNRKLKKGGSFNSQCDEKVRNDQELFVIPETLIREHEGLLPYWIVYVAWVMLTIMVAVSAFFLLLYSMEWGSTKSEEWLASFILSFLESVTLVDPVKVLFVAVLFATVFKSIIFEKTAEIDVEEIKEFSQKLNQSSRKQFEAFASSILRNPIQLTQEEIERMRAKRQEEHKAKKALTRLIIYAIYLSTLFIISYLERDVNSFNYKSNIENYMYSGGNGKQGFSSINRTEDFINWLNTTFISTMYPVKNYANKNLKVQEKRMFRDDASVRVGPAQLRQLRTVPAAYCSVKKITWPYPCVHGYEKEFADAAEYCAAWKPLDLNCAAYTNQKSRFTAGAWKYTDAESIWGTPKTGEYGTYDGGGYILRFTKDKDKGQLLIKDMIEQNWIDRQTRAIFLEFTLYNANSNLFVHAIFLTEFLETGGLTKWTEIQAFRPILISDSIGNLKAFCYITFIVYILITTTKVVFKIKMNGCSFFTHPWNLVTIFSIFLGYTSVSVYIVRTIFAKKAMKLFYDKLLTQEDKFINFNHIIIWDNIFNAVFATLVFLSTLQLLNILGYNKRFTQIISVVVNAGSDIGGFGFIFLIIYVMFVILGTLLFGVQLRDYRDFFSTCGTLANSFIGKNNLKSMVSAVPTFAEFFYFMYMFCVIMTLITIFAAILNQSISNVNASLNIEYNKLGMKFYISKTIKDILGMVFKTETDHKPNVTKGNLYRNNASADSETFDVLHLLSRSLHQTIDRRDEKTYEKYIESGKRESNGDVFESSKDDSERMATDTERNVYKHDKRVHFDDIMFNFL</sequence>
<feature type="transmembrane region" description="Helical" evidence="12">
    <location>
        <begin position="2836"/>
        <end position="2858"/>
    </location>
</feature>
<evidence type="ECO:0000256" key="8">
    <source>
        <dbReference type="PIRSR" id="PIRSR603915-1"/>
    </source>
</evidence>
<feature type="transmembrane region" description="Helical" evidence="12">
    <location>
        <begin position="2535"/>
        <end position="2555"/>
    </location>
</feature>
<feature type="region of interest" description="Disordered" evidence="11">
    <location>
        <begin position="26"/>
        <end position="286"/>
    </location>
</feature>
<feature type="compositionally biased region" description="Basic and acidic residues" evidence="11">
    <location>
        <begin position="35"/>
        <end position="47"/>
    </location>
</feature>
<feature type="compositionally biased region" description="Polar residues" evidence="11">
    <location>
        <begin position="111"/>
        <end position="120"/>
    </location>
</feature>
<dbReference type="GO" id="GO:0005509">
    <property type="term" value="F:calcium ion binding"/>
    <property type="evidence" value="ECO:0007669"/>
    <property type="project" value="InterPro"/>
</dbReference>
<feature type="transmembrane region" description="Helical" evidence="12">
    <location>
        <begin position="2403"/>
        <end position="2426"/>
    </location>
</feature>
<dbReference type="SUPFAM" id="SSF49723">
    <property type="entry name" value="Lipase/lipooxygenase domain (PLAT/LH2 domain)"/>
    <property type="match status" value="1"/>
</dbReference>
<feature type="compositionally biased region" description="Low complexity" evidence="11">
    <location>
        <begin position="258"/>
        <end position="275"/>
    </location>
</feature>
<dbReference type="Pfam" id="PF08016">
    <property type="entry name" value="PKD_channel"/>
    <property type="match status" value="1"/>
</dbReference>
<feature type="transmembrane region" description="Helical" evidence="12">
    <location>
        <begin position="2893"/>
        <end position="2913"/>
    </location>
</feature>
<reference evidence="15" key="1">
    <citation type="submission" date="2022-08" db="UniProtKB">
        <authorList>
            <consortium name="EnsemblMetazoa"/>
        </authorList>
    </citation>
    <scope>IDENTIFICATION</scope>
    <source>
        <strain evidence="15">05x7-T-G4-1.051#20</strain>
    </source>
</reference>
<feature type="compositionally biased region" description="Polar residues" evidence="11">
    <location>
        <begin position="171"/>
        <end position="183"/>
    </location>
</feature>
<dbReference type="InterPro" id="IPR003915">
    <property type="entry name" value="PKD_2"/>
</dbReference>
<feature type="compositionally biased region" description="Polar residues" evidence="11">
    <location>
        <begin position="67"/>
        <end position="89"/>
    </location>
</feature>
<feature type="disulfide bond" evidence="9">
    <location>
        <begin position="2646"/>
        <end position="2672"/>
    </location>
</feature>
<dbReference type="InterPro" id="IPR046791">
    <property type="entry name" value="Polycystin_dom"/>
</dbReference>
<keyword evidence="8" id="KW-0406">Ion transport</keyword>
<protein>
    <recommendedName>
        <fullName evidence="14">PLAT domain-containing protein</fullName>
    </recommendedName>
</protein>
<dbReference type="PANTHER" id="PTHR10877:SF194">
    <property type="entry name" value="LOCATION OF VULVA DEFECTIVE 1"/>
    <property type="match status" value="1"/>
</dbReference>
<feature type="transmembrane region" description="Helical" evidence="12">
    <location>
        <begin position="2298"/>
        <end position="2318"/>
    </location>
</feature>
<evidence type="ECO:0000256" key="11">
    <source>
        <dbReference type="SAM" id="MobiDB-lite"/>
    </source>
</evidence>
<evidence type="ECO:0000256" key="12">
    <source>
        <dbReference type="SAM" id="Phobius"/>
    </source>
</evidence>
<feature type="domain" description="PLAT" evidence="14">
    <location>
        <begin position="2133"/>
        <end position="2252"/>
    </location>
</feature>
<keyword evidence="16" id="KW-1185">Reference proteome</keyword>
<name>A0A8W8I2U8_MAGGI</name>
<dbReference type="PRINTS" id="PR01433">
    <property type="entry name" value="POLYCYSTIN2"/>
</dbReference>
<dbReference type="EnsemblMetazoa" id="G12270.2">
    <property type="protein sequence ID" value="G12270.2:cds"/>
    <property type="gene ID" value="G12270"/>
</dbReference>
<evidence type="ECO:0000256" key="7">
    <source>
        <dbReference type="ARBA" id="ARBA00023180"/>
    </source>
</evidence>
<evidence type="ECO:0000313" key="15">
    <source>
        <dbReference type="EnsemblMetazoa" id="G12270.2:cds"/>
    </source>
</evidence>
<keyword evidence="8" id="KW-0106">Calcium</keyword>
<evidence type="ECO:0000256" key="3">
    <source>
        <dbReference type="ARBA" id="ARBA00022692"/>
    </source>
</evidence>
<keyword evidence="8" id="KW-0107">Calcium channel</keyword>